<proteinExistence type="predicted"/>
<dbReference type="CTD" id="78774755"/>
<evidence type="ECO:0000313" key="3">
    <source>
        <dbReference type="Proteomes" id="UP000483820"/>
    </source>
</evidence>
<dbReference type="RefSeq" id="XP_053586624.1">
    <property type="nucleotide sequence ID" value="XM_053727047.1"/>
</dbReference>
<accession>A0A6A5H0Y4</accession>
<sequence length="318" mass="36881">MSDFVFRSSACFYEPASKPKNNKLSSLKSRHNQISRSSNGSHWFIQLQLRFWCSFSTPNNNFLVSSHRDKVLIINPIASPQNSCMFFSRSPDTFIVETIDISRLLLIQLCSSVSAYSQKNSSRWIPRDLCNCQLMANDIRPFRPIRGVPEHHYRVLRVTRLASSSQNRSSGRMLSLSDPVQLTSRMTHANRHLELLQHDRRSSGVTTRTSSGHQKTSRRGDHQNNTRFITRRRQQNSSILTPNRRMNPVIVSLHYCMRTTTECGVVESEEIRRRRQLIWSVSVFVEQGCWNFRRFWVGSGLWFDRPQSDISVLSSRGN</sequence>
<evidence type="ECO:0000313" key="2">
    <source>
        <dbReference type="EMBL" id="KAF1760545.1"/>
    </source>
</evidence>
<protein>
    <submittedName>
        <fullName evidence="2">Uncharacterized protein</fullName>
    </submittedName>
</protein>
<feature type="region of interest" description="Disordered" evidence="1">
    <location>
        <begin position="197"/>
        <end position="236"/>
    </location>
</feature>
<name>A0A6A5H0Y4_CAERE</name>
<organism evidence="2 3">
    <name type="scientific">Caenorhabditis remanei</name>
    <name type="common">Caenorhabditis vulgaris</name>
    <dbReference type="NCBI Taxonomy" id="31234"/>
    <lineage>
        <taxon>Eukaryota</taxon>
        <taxon>Metazoa</taxon>
        <taxon>Ecdysozoa</taxon>
        <taxon>Nematoda</taxon>
        <taxon>Chromadorea</taxon>
        <taxon>Rhabditida</taxon>
        <taxon>Rhabditina</taxon>
        <taxon>Rhabditomorpha</taxon>
        <taxon>Rhabditoidea</taxon>
        <taxon>Rhabditidae</taxon>
        <taxon>Peloderinae</taxon>
        <taxon>Caenorhabditis</taxon>
    </lineage>
</organism>
<reference evidence="2 3" key="1">
    <citation type="submission" date="2019-12" db="EMBL/GenBank/DDBJ databases">
        <title>Chromosome-level assembly of the Caenorhabditis remanei genome.</title>
        <authorList>
            <person name="Teterina A.A."/>
            <person name="Willis J.H."/>
            <person name="Phillips P.C."/>
        </authorList>
    </citation>
    <scope>NUCLEOTIDE SEQUENCE [LARGE SCALE GENOMIC DNA]</scope>
    <source>
        <strain evidence="2 3">PX506</strain>
        <tissue evidence="2">Whole organism</tissue>
    </source>
</reference>
<feature type="compositionally biased region" description="Low complexity" evidence="1">
    <location>
        <begin position="203"/>
        <end position="212"/>
    </location>
</feature>
<gene>
    <name evidence="2" type="ORF">GCK72_008794</name>
</gene>
<dbReference type="AlphaFoldDB" id="A0A6A5H0Y4"/>
<dbReference type="KEGG" id="crq:GCK72_008794"/>
<dbReference type="Proteomes" id="UP000483820">
    <property type="component" value="Chromosome III"/>
</dbReference>
<dbReference type="EMBL" id="WUAV01000003">
    <property type="protein sequence ID" value="KAF1760545.1"/>
    <property type="molecule type" value="Genomic_DNA"/>
</dbReference>
<evidence type="ECO:0000256" key="1">
    <source>
        <dbReference type="SAM" id="MobiDB-lite"/>
    </source>
</evidence>
<comment type="caution">
    <text evidence="2">The sequence shown here is derived from an EMBL/GenBank/DDBJ whole genome shotgun (WGS) entry which is preliminary data.</text>
</comment>
<dbReference type="GeneID" id="78774755"/>